<feature type="region of interest" description="Disordered" evidence="1">
    <location>
        <begin position="1"/>
        <end position="26"/>
    </location>
</feature>
<accession>A0AAD3RGE5</accession>
<comment type="caution">
    <text evidence="2">The sequence shown here is derived from an EMBL/GenBank/DDBJ whole genome shotgun (WGS) entry which is preliminary data.</text>
</comment>
<feature type="compositionally biased region" description="Polar residues" evidence="1">
    <location>
        <begin position="17"/>
        <end position="26"/>
    </location>
</feature>
<dbReference type="AlphaFoldDB" id="A0AAD3RGE5"/>
<keyword evidence="3" id="KW-1185">Reference proteome</keyword>
<organism evidence="2 3">
    <name type="scientific">Lates japonicus</name>
    <name type="common">Japanese lates</name>
    <dbReference type="NCBI Taxonomy" id="270547"/>
    <lineage>
        <taxon>Eukaryota</taxon>
        <taxon>Metazoa</taxon>
        <taxon>Chordata</taxon>
        <taxon>Craniata</taxon>
        <taxon>Vertebrata</taxon>
        <taxon>Euteleostomi</taxon>
        <taxon>Actinopterygii</taxon>
        <taxon>Neopterygii</taxon>
        <taxon>Teleostei</taxon>
        <taxon>Neoteleostei</taxon>
        <taxon>Acanthomorphata</taxon>
        <taxon>Carangaria</taxon>
        <taxon>Carangaria incertae sedis</taxon>
        <taxon>Centropomidae</taxon>
        <taxon>Lates</taxon>
    </lineage>
</organism>
<gene>
    <name evidence="2" type="ORF">AKAME5_001905500</name>
</gene>
<evidence type="ECO:0000313" key="2">
    <source>
        <dbReference type="EMBL" id="GLD67727.1"/>
    </source>
</evidence>
<evidence type="ECO:0000256" key="1">
    <source>
        <dbReference type="SAM" id="MobiDB-lite"/>
    </source>
</evidence>
<sequence>MGNSGTTGQAADPATPAVTQTETGNKTVTIHSGSVVITPQLNNNVRDLNISVNTTYVQPAAKTDETDAVSPKTE</sequence>
<feature type="non-terminal residue" evidence="2">
    <location>
        <position position="1"/>
    </location>
</feature>
<dbReference type="Proteomes" id="UP001279410">
    <property type="component" value="Unassembled WGS sequence"/>
</dbReference>
<proteinExistence type="predicted"/>
<protein>
    <submittedName>
        <fullName evidence="2">Uncharacterized protein</fullName>
    </submittedName>
</protein>
<reference evidence="2" key="1">
    <citation type="submission" date="2022-08" db="EMBL/GenBank/DDBJ databases">
        <title>Genome sequencing of akame (Lates japonicus).</title>
        <authorList>
            <person name="Hashiguchi Y."/>
            <person name="Takahashi H."/>
        </authorList>
    </citation>
    <scope>NUCLEOTIDE SEQUENCE</scope>
    <source>
        <strain evidence="2">Kochi</strain>
    </source>
</reference>
<dbReference type="EMBL" id="BRZM01000117">
    <property type="protein sequence ID" value="GLD67727.1"/>
    <property type="molecule type" value="Genomic_DNA"/>
</dbReference>
<evidence type="ECO:0000313" key="3">
    <source>
        <dbReference type="Proteomes" id="UP001279410"/>
    </source>
</evidence>
<name>A0AAD3RGE5_LATJO</name>